<dbReference type="STRING" id="984262.SGRA_0294"/>
<proteinExistence type="predicted"/>
<dbReference type="EMBL" id="CP002831">
    <property type="protein sequence ID" value="AFC23033.1"/>
    <property type="molecule type" value="Genomic_DNA"/>
</dbReference>
<protein>
    <submittedName>
        <fullName evidence="2">Uncharacterized protein</fullName>
    </submittedName>
</protein>
<dbReference type="AlphaFoldDB" id="H6L7K1"/>
<reference evidence="2 3" key="1">
    <citation type="journal article" date="2012" name="Stand. Genomic Sci.">
        <title>Complete genome sequencing and analysis of Saprospira grandis str. Lewin, a predatory marine bacterium.</title>
        <authorList>
            <person name="Saw J.H."/>
            <person name="Yuryev A."/>
            <person name="Kanbe M."/>
            <person name="Hou S."/>
            <person name="Young A.G."/>
            <person name="Aizawa S."/>
            <person name="Alam M."/>
        </authorList>
    </citation>
    <scope>NUCLEOTIDE SEQUENCE [LARGE SCALE GENOMIC DNA]</scope>
    <source>
        <strain evidence="2 3">Lewin</strain>
    </source>
</reference>
<feature type="compositionally biased region" description="Basic residues" evidence="1">
    <location>
        <begin position="40"/>
        <end position="51"/>
    </location>
</feature>
<evidence type="ECO:0000313" key="3">
    <source>
        <dbReference type="Proteomes" id="UP000007519"/>
    </source>
</evidence>
<evidence type="ECO:0000313" key="2">
    <source>
        <dbReference type="EMBL" id="AFC23033.1"/>
    </source>
</evidence>
<organism evidence="2 3">
    <name type="scientific">Saprospira grandis (strain Lewin)</name>
    <dbReference type="NCBI Taxonomy" id="984262"/>
    <lineage>
        <taxon>Bacteria</taxon>
        <taxon>Pseudomonadati</taxon>
        <taxon>Bacteroidota</taxon>
        <taxon>Saprospiria</taxon>
        <taxon>Saprospirales</taxon>
        <taxon>Saprospiraceae</taxon>
        <taxon>Saprospira</taxon>
    </lineage>
</organism>
<feature type="region of interest" description="Disordered" evidence="1">
    <location>
        <begin position="28"/>
        <end position="51"/>
    </location>
</feature>
<dbReference type="HOGENOM" id="CLU_3103663_0_0_10"/>
<evidence type="ECO:0000256" key="1">
    <source>
        <dbReference type="SAM" id="MobiDB-lite"/>
    </source>
</evidence>
<accession>H6L7K1</accession>
<dbReference type="KEGG" id="sgn:SGRA_0294"/>
<sequence length="51" mass="5394">MLSGPWPSDGEQCGEAADQAKNLFFCAGPSEQRAADRSAARRSRSGGPKKI</sequence>
<dbReference type="Proteomes" id="UP000007519">
    <property type="component" value="Chromosome"/>
</dbReference>
<gene>
    <name evidence="2" type="ordered locus">SGRA_0294</name>
</gene>
<name>H6L7K1_SAPGL</name>
<keyword evidence="3" id="KW-1185">Reference proteome</keyword>